<dbReference type="Proteomes" id="UP000826195">
    <property type="component" value="Unassembled WGS sequence"/>
</dbReference>
<reference evidence="2 3" key="1">
    <citation type="journal article" date="2021" name="J. Hered.">
        <title>A chromosome-level genome assembly of the parasitoid wasp, Cotesia glomerata (Hymenoptera: Braconidae).</title>
        <authorList>
            <person name="Pinto B.J."/>
            <person name="Weis J.J."/>
            <person name="Gamble T."/>
            <person name="Ode P.J."/>
            <person name="Paul R."/>
            <person name="Zaspel J.M."/>
        </authorList>
    </citation>
    <scope>NUCLEOTIDE SEQUENCE [LARGE SCALE GENOMIC DNA]</scope>
    <source>
        <strain evidence="2">CgM1</strain>
    </source>
</reference>
<feature type="compositionally biased region" description="Polar residues" evidence="1">
    <location>
        <begin position="138"/>
        <end position="149"/>
    </location>
</feature>
<keyword evidence="3" id="KW-1185">Reference proteome</keyword>
<protein>
    <submittedName>
        <fullName evidence="2">Uncharacterized protein</fullName>
    </submittedName>
</protein>
<feature type="region of interest" description="Disordered" evidence="1">
    <location>
        <begin position="129"/>
        <end position="149"/>
    </location>
</feature>
<organism evidence="2 3">
    <name type="scientific">Cotesia glomerata</name>
    <name type="common">Lepidopteran parasitic wasp</name>
    <name type="synonym">Apanteles glomeratus</name>
    <dbReference type="NCBI Taxonomy" id="32391"/>
    <lineage>
        <taxon>Eukaryota</taxon>
        <taxon>Metazoa</taxon>
        <taxon>Ecdysozoa</taxon>
        <taxon>Arthropoda</taxon>
        <taxon>Hexapoda</taxon>
        <taxon>Insecta</taxon>
        <taxon>Pterygota</taxon>
        <taxon>Neoptera</taxon>
        <taxon>Endopterygota</taxon>
        <taxon>Hymenoptera</taxon>
        <taxon>Apocrita</taxon>
        <taxon>Ichneumonoidea</taxon>
        <taxon>Braconidae</taxon>
        <taxon>Microgastrinae</taxon>
        <taxon>Cotesia</taxon>
    </lineage>
</organism>
<dbReference type="EMBL" id="JAHXZJ010001119">
    <property type="protein sequence ID" value="KAH0554947.1"/>
    <property type="molecule type" value="Genomic_DNA"/>
</dbReference>
<evidence type="ECO:0000313" key="3">
    <source>
        <dbReference type="Proteomes" id="UP000826195"/>
    </source>
</evidence>
<comment type="caution">
    <text evidence="2">The sequence shown here is derived from an EMBL/GenBank/DDBJ whole genome shotgun (WGS) entry which is preliminary data.</text>
</comment>
<evidence type="ECO:0000313" key="2">
    <source>
        <dbReference type="EMBL" id="KAH0554947.1"/>
    </source>
</evidence>
<dbReference type="AlphaFoldDB" id="A0AAV7IT37"/>
<name>A0AAV7IT37_COTGL</name>
<evidence type="ECO:0000256" key="1">
    <source>
        <dbReference type="SAM" id="MobiDB-lite"/>
    </source>
</evidence>
<proteinExistence type="predicted"/>
<gene>
    <name evidence="2" type="ORF">KQX54_014077</name>
</gene>
<accession>A0AAV7IT37</accession>
<sequence length="149" mass="17075">MMIRQCRHITLVNVDRPAIVDVWINPLPKFLRKRQKICMMNATSVEVSSLKENSPETLQSAQEPLPGCSRDHDFAGSFYQNNGDSVDGSLLSEELELLIPGREFFLMEKRRTLYKRVADLYESLKLEDAEEKKKKKSTTQISNKNLSIG</sequence>